<sequence length="456" mass="49639">MYIMGIPQEVFYLIELLIFIVILFMVFKRPIYEAIALGFPFTIIMTQRYDLFWEYLIYPTKSSLFYIIVTFLVLAHILNLTKVVEKLINLIIAIFGRFPGGAGYVSLFGSSAMAMMSGTGPGNVAATGVFTIPAMIKTGYPRELAATTEMSCSTLGNQMGPGLNLVGFGILASLYPDKYSLSAFWLALWVVGGWLIIQRMAFLYGFAKYYNIKPIPKEERPGFSQSLKEGWKALLIPILILLPLLIDSTMKPFVISRLGEAGQQAFSGTLLMFVAGVACVYALYIGRDNIPGGFNASSIAQLFKNTLKGVVPVSATIYFAYAISVVFKQIEMQDAVQQWFLSFGVGQLGWAILVVLFTAFLGMILPGSAQVAILGGAIISTGAAVGLDPFVVAAVMPAITGCMEGMTPPMALCMYAAMGIAKSGFKETAKLAYIWIFGHMVMAVILLLGLLPLFVH</sequence>
<keyword evidence="2" id="KW-1003">Cell membrane</keyword>
<feature type="domain" description="TRAP C4-dicarboxylate transport system permease DctM subunit" evidence="8">
    <location>
        <begin position="20"/>
        <end position="452"/>
    </location>
</feature>
<keyword evidence="4 7" id="KW-0812">Transmembrane</keyword>
<accession>A0A1I6EK34</accession>
<feature type="transmembrane region" description="Helical" evidence="7">
    <location>
        <begin position="307"/>
        <end position="327"/>
    </location>
</feature>
<feature type="transmembrane region" description="Helical" evidence="7">
    <location>
        <begin position="6"/>
        <end position="27"/>
    </location>
</feature>
<evidence type="ECO:0000259" key="8">
    <source>
        <dbReference type="Pfam" id="PF06808"/>
    </source>
</evidence>
<feature type="transmembrane region" description="Helical" evidence="7">
    <location>
        <begin position="63"/>
        <end position="80"/>
    </location>
</feature>
<evidence type="ECO:0000256" key="5">
    <source>
        <dbReference type="ARBA" id="ARBA00022989"/>
    </source>
</evidence>
<dbReference type="GO" id="GO:0022857">
    <property type="term" value="F:transmembrane transporter activity"/>
    <property type="evidence" value="ECO:0007669"/>
    <property type="project" value="TreeGrafter"/>
</dbReference>
<dbReference type="InterPro" id="IPR010656">
    <property type="entry name" value="DctM"/>
</dbReference>
<evidence type="ECO:0000313" key="10">
    <source>
        <dbReference type="Proteomes" id="UP000199584"/>
    </source>
</evidence>
<dbReference type="STRING" id="39060.SAMN05660706_1534"/>
<proteinExistence type="predicted"/>
<feature type="transmembrane region" description="Helical" evidence="7">
    <location>
        <begin position="371"/>
        <end position="399"/>
    </location>
</feature>
<evidence type="ECO:0000256" key="1">
    <source>
        <dbReference type="ARBA" id="ARBA00004429"/>
    </source>
</evidence>
<keyword evidence="5 7" id="KW-1133">Transmembrane helix</keyword>
<gene>
    <name evidence="9" type="ORF">SAMN05660706_1534</name>
</gene>
<feature type="transmembrane region" description="Helical" evidence="7">
    <location>
        <begin position="266"/>
        <end position="286"/>
    </location>
</feature>
<evidence type="ECO:0000256" key="7">
    <source>
        <dbReference type="SAM" id="Phobius"/>
    </source>
</evidence>
<dbReference type="EMBL" id="FOYM01000053">
    <property type="protein sequence ID" value="SFR18136.1"/>
    <property type="molecule type" value="Genomic_DNA"/>
</dbReference>
<comment type="subcellular location">
    <subcellularLocation>
        <location evidence="1">Cell inner membrane</location>
        <topology evidence="1">Multi-pass membrane protein</topology>
    </subcellularLocation>
</comment>
<keyword evidence="3" id="KW-0997">Cell inner membrane</keyword>
<dbReference type="Pfam" id="PF06808">
    <property type="entry name" value="DctM"/>
    <property type="match status" value="1"/>
</dbReference>
<dbReference type="Proteomes" id="UP000199584">
    <property type="component" value="Unassembled WGS sequence"/>
</dbReference>
<evidence type="ECO:0000256" key="4">
    <source>
        <dbReference type="ARBA" id="ARBA00022692"/>
    </source>
</evidence>
<organism evidence="9 10">
    <name type="scientific">Desulfoscipio geothermicus DSM 3669</name>
    <dbReference type="NCBI Taxonomy" id="1121426"/>
    <lineage>
        <taxon>Bacteria</taxon>
        <taxon>Bacillati</taxon>
        <taxon>Bacillota</taxon>
        <taxon>Clostridia</taxon>
        <taxon>Eubacteriales</taxon>
        <taxon>Desulfallaceae</taxon>
        <taxon>Desulfoscipio</taxon>
    </lineage>
</organism>
<evidence type="ECO:0000256" key="2">
    <source>
        <dbReference type="ARBA" id="ARBA00022475"/>
    </source>
</evidence>
<keyword evidence="10" id="KW-1185">Reference proteome</keyword>
<evidence type="ECO:0000256" key="6">
    <source>
        <dbReference type="ARBA" id="ARBA00023136"/>
    </source>
</evidence>
<dbReference type="OrthoDB" id="9785600at2"/>
<name>A0A1I6EK34_9FIRM</name>
<feature type="transmembrane region" description="Helical" evidence="7">
    <location>
        <begin position="339"/>
        <end position="364"/>
    </location>
</feature>
<dbReference type="RefSeq" id="WP_092487817.1">
    <property type="nucleotide sequence ID" value="NZ_FOYM01000053.1"/>
</dbReference>
<reference evidence="10" key="1">
    <citation type="submission" date="2016-10" db="EMBL/GenBank/DDBJ databases">
        <authorList>
            <person name="Varghese N."/>
            <person name="Submissions S."/>
        </authorList>
    </citation>
    <scope>NUCLEOTIDE SEQUENCE [LARGE SCALE GENOMIC DNA]</scope>
    <source>
        <strain evidence="10">DSM 3669</strain>
    </source>
</reference>
<protein>
    <submittedName>
        <fullName evidence="9">TRAP-type C4-dicarboxylate transport system, large permease component</fullName>
    </submittedName>
</protein>
<dbReference type="InterPro" id="IPR004681">
    <property type="entry name" value="TRAP_DctM"/>
</dbReference>
<keyword evidence="6 7" id="KW-0472">Membrane</keyword>
<feature type="transmembrane region" description="Helical" evidence="7">
    <location>
        <begin position="34"/>
        <end position="51"/>
    </location>
</feature>
<dbReference type="AlphaFoldDB" id="A0A1I6EK34"/>
<evidence type="ECO:0000313" key="9">
    <source>
        <dbReference type="EMBL" id="SFR18136.1"/>
    </source>
</evidence>
<dbReference type="GO" id="GO:0005886">
    <property type="term" value="C:plasma membrane"/>
    <property type="evidence" value="ECO:0007669"/>
    <property type="project" value="UniProtKB-SubCell"/>
</dbReference>
<dbReference type="PANTHER" id="PTHR33362">
    <property type="entry name" value="SIALIC ACID TRAP TRANSPORTER PERMEASE PROTEIN SIAT-RELATED"/>
    <property type="match status" value="1"/>
</dbReference>
<evidence type="ECO:0000256" key="3">
    <source>
        <dbReference type="ARBA" id="ARBA00022519"/>
    </source>
</evidence>
<feature type="transmembrane region" description="Helical" evidence="7">
    <location>
        <begin position="87"/>
        <end position="107"/>
    </location>
</feature>
<feature type="transmembrane region" description="Helical" evidence="7">
    <location>
        <begin position="433"/>
        <end position="455"/>
    </location>
</feature>
<feature type="transmembrane region" description="Helical" evidence="7">
    <location>
        <begin position="183"/>
        <end position="209"/>
    </location>
</feature>